<dbReference type="Gene3D" id="3.40.50.2000">
    <property type="entry name" value="Glycogen Phosphorylase B"/>
    <property type="match status" value="2"/>
</dbReference>
<keyword evidence="2" id="KW-0812">Transmembrane</keyword>
<accession>A0A1K1RVG2</accession>
<evidence type="ECO:0000256" key="2">
    <source>
        <dbReference type="SAM" id="Phobius"/>
    </source>
</evidence>
<keyword evidence="6" id="KW-0328">Glycosyltransferase</keyword>
<dbReference type="EMBL" id="CP140154">
    <property type="protein sequence ID" value="WQG92088.1"/>
    <property type="molecule type" value="Genomic_DNA"/>
</dbReference>
<keyword evidence="2" id="KW-0472">Membrane</keyword>
<keyword evidence="2" id="KW-1133">Transmembrane helix</keyword>
<feature type="domain" description="Glycosyl transferase family 1" evidence="3">
    <location>
        <begin position="191"/>
        <end position="341"/>
    </location>
</feature>
<dbReference type="GO" id="GO:0009103">
    <property type="term" value="P:lipopolysaccharide biosynthetic process"/>
    <property type="evidence" value="ECO:0007669"/>
    <property type="project" value="TreeGrafter"/>
</dbReference>
<dbReference type="GO" id="GO:0016757">
    <property type="term" value="F:glycosyltransferase activity"/>
    <property type="evidence" value="ECO:0007669"/>
    <property type="project" value="UniProtKB-KW"/>
</dbReference>
<dbReference type="PANTHER" id="PTHR46401">
    <property type="entry name" value="GLYCOSYLTRANSFERASE WBBK-RELATED"/>
    <property type="match status" value="1"/>
</dbReference>
<reference evidence="6 8" key="2">
    <citation type="submission" date="2023-11" db="EMBL/GenBank/DDBJ databases">
        <title>MicrobeMod: A computational toolkit for identifying prokaryotic methylation and restriction-modification with nanopore sequencing.</title>
        <authorList>
            <person name="Crits-Christoph A."/>
            <person name="Kang S.C."/>
            <person name="Lee H."/>
            <person name="Ostrov N."/>
        </authorList>
    </citation>
    <scope>NUCLEOTIDE SEQUENCE [LARGE SCALE GENOMIC DNA]</scope>
    <source>
        <strain evidence="6 8">ATCC 23090</strain>
    </source>
</reference>
<dbReference type="InterPro" id="IPR028098">
    <property type="entry name" value="Glyco_trans_4-like_N"/>
</dbReference>
<evidence type="ECO:0000259" key="3">
    <source>
        <dbReference type="Pfam" id="PF00534"/>
    </source>
</evidence>
<dbReference type="Pfam" id="PF00534">
    <property type="entry name" value="Glycos_transf_1"/>
    <property type="match status" value="1"/>
</dbReference>
<evidence type="ECO:0000313" key="5">
    <source>
        <dbReference type="EMBL" id="SFW75820.1"/>
    </source>
</evidence>
<organism evidence="5 7">
    <name type="scientific">Chitinophaga sancti</name>
    <dbReference type="NCBI Taxonomy" id="1004"/>
    <lineage>
        <taxon>Bacteria</taxon>
        <taxon>Pseudomonadati</taxon>
        <taxon>Bacteroidota</taxon>
        <taxon>Chitinophagia</taxon>
        <taxon>Chitinophagales</taxon>
        <taxon>Chitinophagaceae</taxon>
        <taxon>Chitinophaga</taxon>
    </lineage>
</organism>
<dbReference type="AlphaFoldDB" id="A0A1K1RVG2"/>
<dbReference type="PANTHER" id="PTHR46401:SF2">
    <property type="entry name" value="GLYCOSYLTRANSFERASE WBBK-RELATED"/>
    <property type="match status" value="1"/>
</dbReference>
<dbReference type="SUPFAM" id="SSF53756">
    <property type="entry name" value="UDP-Glycosyltransferase/glycogen phosphorylase"/>
    <property type="match status" value="1"/>
</dbReference>
<sequence>MQQKRIVAVHLLNDFSGSPLILKQSLAILASHYEAHIFTSTPSGSGFLSGNPALHYHPIFYRWSTNKFLTLLYFSFAQLILFCRLLIFLKREDILYINTLLPAGAAIAGKLKGCQVTWHIHEVSLKPILLRKLLTNIALKTGDRFICVSSFVAKHFNFPPGKTAIIYNALGTDFTANADCLLPFIDRDKIPFTVLMACSLKKYKGVFEFVEIARLLPEIEFILVLNAEPEKVLSFKKQVRVPSNCNVLSVQKEMVPFYSQAHLILNLSLPPLWIETFGMTILEGMYMGLPAIVPPIGGICELVTEGVEGYRIDAGNINNIKNAIHHLHTHRDVYQKLSDAAIAKAAEFSQEMFKHKIKNLFLANPVKQELHHGIFFH</sequence>
<dbReference type="OrthoDB" id="9787111at2"/>
<gene>
    <name evidence="5" type="ORF">SAMN05661012_04296</name>
    <name evidence="6" type="ORF">SR876_11280</name>
</gene>
<reference evidence="5 7" key="1">
    <citation type="submission" date="2016-11" db="EMBL/GenBank/DDBJ databases">
        <authorList>
            <person name="Jaros S."/>
            <person name="Januszkiewicz K."/>
            <person name="Wedrychowicz H."/>
        </authorList>
    </citation>
    <scope>NUCLEOTIDE SEQUENCE [LARGE SCALE GENOMIC DNA]</scope>
    <source>
        <strain evidence="5 7">DSM 784</strain>
    </source>
</reference>
<evidence type="ECO:0000256" key="1">
    <source>
        <dbReference type="ARBA" id="ARBA00022679"/>
    </source>
</evidence>
<evidence type="ECO:0000313" key="7">
    <source>
        <dbReference type="Proteomes" id="UP000183788"/>
    </source>
</evidence>
<dbReference type="Pfam" id="PF13439">
    <property type="entry name" value="Glyco_transf_4"/>
    <property type="match status" value="1"/>
</dbReference>
<dbReference type="CDD" id="cd03801">
    <property type="entry name" value="GT4_PimA-like"/>
    <property type="match status" value="1"/>
</dbReference>
<evidence type="ECO:0000259" key="4">
    <source>
        <dbReference type="Pfam" id="PF13439"/>
    </source>
</evidence>
<feature type="domain" description="Glycosyltransferase subfamily 4-like N-terminal" evidence="4">
    <location>
        <begin position="32"/>
        <end position="172"/>
    </location>
</feature>
<dbReference type="Proteomes" id="UP001326715">
    <property type="component" value="Chromosome"/>
</dbReference>
<dbReference type="EC" id="2.4.-.-" evidence="6"/>
<feature type="transmembrane region" description="Helical" evidence="2">
    <location>
        <begin position="68"/>
        <end position="89"/>
    </location>
</feature>
<name>A0A1K1RVG2_9BACT</name>
<evidence type="ECO:0000313" key="6">
    <source>
        <dbReference type="EMBL" id="WQG92088.1"/>
    </source>
</evidence>
<evidence type="ECO:0000313" key="8">
    <source>
        <dbReference type="Proteomes" id="UP001326715"/>
    </source>
</evidence>
<keyword evidence="1 5" id="KW-0808">Transferase</keyword>
<dbReference type="RefSeq" id="WP_072363289.1">
    <property type="nucleotide sequence ID" value="NZ_CP139972.1"/>
</dbReference>
<dbReference type="STRING" id="1004.SAMN05661012_04296"/>
<protein>
    <submittedName>
        <fullName evidence="6">Glycosyltransferase family 4 protein</fullName>
        <ecNumber evidence="6">2.4.-.-</ecNumber>
    </submittedName>
    <submittedName>
        <fullName evidence="5">Glycosyltransferase involved in cell wall bisynthesis</fullName>
    </submittedName>
</protein>
<dbReference type="Proteomes" id="UP000183788">
    <property type="component" value="Unassembled WGS sequence"/>
</dbReference>
<keyword evidence="8" id="KW-1185">Reference proteome</keyword>
<dbReference type="EMBL" id="FPIZ01000014">
    <property type="protein sequence ID" value="SFW75820.1"/>
    <property type="molecule type" value="Genomic_DNA"/>
</dbReference>
<dbReference type="InterPro" id="IPR001296">
    <property type="entry name" value="Glyco_trans_1"/>
</dbReference>
<proteinExistence type="predicted"/>